<evidence type="ECO:0000313" key="2">
    <source>
        <dbReference type="EMBL" id="PPE64873.1"/>
    </source>
</evidence>
<name>A0A2S5SQ80_9BURK</name>
<dbReference type="EMBL" id="PSNX01000026">
    <property type="protein sequence ID" value="PPE64873.1"/>
    <property type="molecule type" value="Genomic_DNA"/>
</dbReference>
<feature type="compositionally biased region" description="Low complexity" evidence="1">
    <location>
        <begin position="66"/>
        <end position="80"/>
    </location>
</feature>
<gene>
    <name evidence="2" type="ORF">C1704_17295</name>
</gene>
<accession>A0A2S5SQ80</accession>
<evidence type="ECO:0000313" key="3">
    <source>
        <dbReference type="Proteomes" id="UP000238605"/>
    </source>
</evidence>
<feature type="region of interest" description="Disordered" evidence="1">
    <location>
        <begin position="64"/>
        <end position="101"/>
    </location>
</feature>
<sequence>AALVEESAAAAESLREQAQRLASVVGTFRLGAQTQPQAPLPSPTAAGAPVQRAASVAEAAIRKAKTAAPATAAAPVLPKAPATPPPAAKAPAASDDNWETF</sequence>
<protein>
    <submittedName>
        <fullName evidence="2">Methyl-accepting chemotaxis protein</fullName>
    </submittedName>
</protein>
<comment type="caution">
    <text evidence="2">The sequence shown here is derived from an EMBL/GenBank/DDBJ whole genome shotgun (WGS) entry which is preliminary data.</text>
</comment>
<evidence type="ECO:0000256" key="1">
    <source>
        <dbReference type="SAM" id="MobiDB-lite"/>
    </source>
</evidence>
<feature type="non-terminal residue" evidence="2">
    <location>
        <position position="1"/>
    </location>
</feature>
<proteinExistence type="predicted"/>
<reference evidence="2 3" key="1">
    <citation type="submission" date="2018-02" db="EMBL/GenBank/DDBJ databases">
        <title>Reclassifiation of [Polyangium] brachysporum DSM 7029 as Guopingzhaonella breviflexa gen. nov., sp. nov., a member of the family Comamonadaceae.</title>
        <authorList>
            <person name="Tang B."/>
        </authorList>
    </citation>
    <scope>NUCLEOTIDE SEQUENCE [LARGE SCALE GENOMIC DNA]</scope>
    <source>
        <strain evidence="2 3">BCRC 80649</strain>
    </source>
</reference>
<organism evidence="2 3">
    <name type="scientific">Caldimonas caldifontis</name>
    <dbReference type="NCBI Taxonomy" id="1452508"/>
    <lineage>
        <taxon>Bacteria</taxon>
        <taxon>Pseudomonadati</taxon>
        <taxon>Pseudomonadota</taxon>
        <taxon>Betaproteobacteria</taxon>
        <taxon>Burkholderiales</taxon>
        <taxon>Sphaerotilaceae</taxon>
        <taxon>Caldimonas</taxon>
    </lineage>
</organism>
<keyword evidence="3" id="KW-1185">Reference proteome</keyword>
<dbReference type="Proteomes" id="UP000238605">
    <property type="component" value="Unassembled WGS sequence"/>
</dbReference>
<dbReference type="AlphaFoldDB" id="A0A2S5SQ80"/>